<keyword evidence="1" id="KW-0489">Methyltransferase</keyword>
<accession>A0A0F5YB37</accession>
<dbReference type="InterPro" id="IPR003788">
    <property type="entry name" value="NDUFAF7"/>
</dbReference>
<comment type="caution">
    <text evidence="3">The sequence shown here is derived from an EMBL/GenBank/DDBJ whole genome shotgun (WGS) entry which is preliminary data.</text>
</comment>
<dbReference type="Gene3D" id="3.40.50.12710">
    <property type="match status" value="1"/>
</dbReference>
<name>A0A0F5YB37_9CYAN</name>
<dbReference type="AlphaFoldDB" id="A0A0F5YB37"/>
<dbReference type="OrthoDB" id="9794208at2"/>
<dbReference type="PATRIC" id="fig|1637645.4.peg.4344"/>
<gene>
    <name evidence="3" type="ORF">WN50_22330</name>
</gene>
<dbReference type="PANTHER" id="PTHR12049">
    <property type="entry name" value="PROTEIN ARGININE METHYLTRANSFERASE NDUFAF7, MITOCHONDRIAL"/>
    <property type="match status" value="1"/>
</dbReference>
<evidence type="ECO:0000256" key="1">
    <source>
        <dbReference type="ARBA" id="ARBA00022603"/>
    </source>
</evidence>
<dbReference type="Pfam" id="PF02636">
    <property type="entry name" value="Methyltransf_28"/>
    <property type="match status" value="1"/>
</dbReference>
<evidence type="ECO:0000256" key="2">
    <source>
        <dbReference type="ARBA" id="ARBA00022679"/>
    </source>
</evidence>
<dbReference type="PANTHER" id="PTHR12049:SF7">
    <property type="entry name" value="PROTEIN ARGININE METHYLTRANSFERASE NDUFAF7, MITOCHONDRIAL"/>
    <property type="match status" value="1"/>
</dbReference>
<organism evidence="3 4">
    <name type="scientific">Limnoraphis robusta CS-951</name>
    <dbReference type="NCBI Taxonomy" id="1637645"/>
    <lineage>
        <taxon>Bacteria</taxon>
        <taxon>Bacillati</taxon>
        <taxon>Cyanobacteriota</taxon>
        <taxon>Cyanophyceae</taxon>
        <taxon>Oscillatoriophycideae</taxon>
        <taxon>Oscillatoriales</taxon>
        <taxon>Sirenicapillariaceae</taxon>
        <taxon>Limnoraphis</taxon>
    </lineage>
</organism>
<protein>
    <recommendedName>
        <fullName evidence="5">Class I SAM-dependent methyltransferase</fullName>
    </recommendedName>
</protein>
<evidence type="ECO:0000313" key="4">
    <source>
        <dbReference type="Proteomes" id="UP000033607"/>
    </source>
</evidence>
<dbReference type="SUPFAM" id="SSF53335">
    <property type="entry name" value="S-adenosyl-L-methionine-dependent methyltransferases"/>
    <property type="match status" value="1"/>
</dbReference>
<evidence type="ECO:0000313" key="3">
    <source>
        <dbReference type="EMBL" id="KKD35958.1"/>
    </source>
</evidence>
<dbReference type="EMBL" id="LATL02000221">
    <property type="protein sequence ID" value="KKD35958.1"/>
    <property type="molecule type" value="Genomic_DNA"/>
</dbReference>
<dbReference type="InterPro" id="IPR038375">
    <property type="entry name" value="NDUFAF7_sf"/>
</dbReference>
<reference evidence="3 4" key="1">
    <citation type="submission" date="2015-06" db="EMBL/GenBank/DDBJ databases">
        <title>Draft genome assembly of filamentous brackish cyanobacterium Limnoraphis robusta strain CS-951.</title>
        <authorList>
            <person name="Willis A."/>
            <person name="Parks M."/>
            <person name="Burford M.A."/>
        </authorList>
    </citation>
    <scope>NUCLEOTIDE SEQUENCE [LARGE SCALE GENOMIC DNA]</scope>
    <source>
        <strain evidence="3 4">CS-951</strain>
    </source>
</reference>
<dbReference type="GO" id="GO:0035243">
    <property type="term" value="F:protein-arginine omega-N symmetric methyltransferase activity"/>
    <property type="evidence" value="ECO:0007669"/>
    <property type="project" value="TreeGrafter"/>
</dbReference>
<dbReference type="RefSeq" id="WP_046280802.1">
    <property type="nucleotide sequence ID" value="NZ_LATL02000221.1"/>
</dbReference>
<keyword evidence="2" id="KW-0808">Transferase</keyword>
<proteinExistence type="predicted"/>
<evidence type="ECO:0008006" key="5">
    <source>
        <dbReference type="Google" id="ProtNLM"/>
    </source>
</evidence>
<dbReference type="GO" id="GO:0032259">
    <property type="term" value="P:methylation"/>
    <property type="evidence" value="ECO:0007669"/>
    <property type="project" value="UniProtKB-KW"/>
</dbReference>
<dbReference type="Proteomes" id="UP000033607">
    <property type="component" value="Unassembled WGS sequence"/>
</dbReference>
<sequence>MTLQPPTDCDDQNLILRELITQQITASPNQRISFADYMNGVLYHPQQGYYATPHTRIGAEGDFFTAPHLGADFGELLAEQLVEMWEILHQPQPFTLVEMGAGQGILAADILQYIQRQYPHCFEVIDYIIIEKSPALKAEQQQKLQNTIGSAVSVRWCEWPEIPDDSITGCFFSNELVDALPVHQVIVRDRQLRELYVSLNSLNSHREGEYSSNAYFTEIEGELSTPQLLSYFSPLKIDLLSNIYPEGYRTEINLAAIDWITTIAKKLNQGFVLTIDYGYSAERYYTPTRSSGTLQCYYQHRHHNNPYIYIGKQDITAHVDFTALEKQGELLELEIIGFTQQALFLMALGLGDRIAANSQTPGQNLSEVLRRRDSLHSLINPMGLGGFGVLIQGKRLTASKPIQLKGLTIPQF</sequence>
<dbReference type="InterPro" id="IPR029063">
    <property type="entry name" value="SAM-dependent_MTases_sf"/>
</dbReference>